<dbReference type="PANTHER" id="PTHR47236:SF4">
    <property type="entry name" value="GENE 9195-RELATED"/>
    <property type="match status" value="1"/>
</dbReference>
<accession>A0ABQ7JG84</accession>
<evidence type="ECO:0000313" key="3">
    <source>
        <dbReference type="EMBL" id="KAF8823036.1"/>
    </source>
</evidence>
<organism evidence="3 4">
    <name type="scientific">Cardiosporidium cionae</name>
    <dbReference type="NCBI Taxonomy" id="476202"/>
    <lineage>
        <taxon>Eukaryota</taxon>
        <taxon>Sar</taxon>
        <taxon>Alveolata</taxon>
        <taxon>Apicomplexa</taxon>
        <taxon>Aconoidasida</taxon>
        <taxon>Nephromycida</taxon>
        <taxon>Cardiosporidium</taxon>
    </lineage>
</organism>
<keyword evidence="4" id="KW-1185">Reference proteome</keyword>
<proteinExistence type="predicted"/>
<dbReference type="PANTHER" id="PTHR47236">
    <property type="entry name" value="GENE, 32742-RELATED-RELATED"/>
    <property type="match status" value="1"/>
</dbReference>
<keyword evidence="1" id="KW-0175">Coiled coil</keyword>
<protein>
    <submittedName>
        <fullName evidence="3">Uncharacterized protein</fullName>
    </submittedName>
</protein>
<feature type="transmembrane region" description="Helical" evidence="2">
    <location>
        <begin position="170"/>
        <end position="190"/>
    </location>
</feature>
<comment type="caution">
    <text evidence="3">The sequence shown here is derived from an EMBL/GenBank/DDBJ whole genome shotgun (WGS) entry which is preliminary data.</text>
</comment>
<gene>
    <name evidence="3" type="ORF">IE077_001105</name>
</gene>
<name>A0ABQ7JG84_9APIC</name>
<feature type="coiled-coil region" evidence="1">
    <location>
        <begin position="521"/>
        <end position="548"/>
    </location>
</feature>
<dbReference type="Proteomes" id="UP000823046">
    <property type="component" value="Unassembled WGS sequence"/>
</dbReference>
<evidence type="ECO:0000256" key="1">
    <source>
        <dbReference type="SAM" id="Coils"/>
    </source>
</evidence>
<feature type="non-terminal residue" evidence="3">
    <location>
        <position position="805"/>
    </location>
</feature>
<dbReference type="EMBL" id="JADAQX010000005">
    <property type="protein sequence ID" value="KAF8823036.1"/>
    <property type="molecule type" value="Genomic_DNA"/>
</dbReference>
<evidence type="ECO:0000313" key="4">
    <source>
        <dbReference type="Proteomes" id="UP000823046"/>
    </source>
</evidence>
<keyword evidence="2" id="KW-0472">Membrane</keyword>
<keyword evidence="2" id="KW-1133">Transmembrane helix</keyword>
<evidence type="ECO:0000256" key="2">
    <source>
        <dbReference type="SAM" id="Phobius"/>
    </source>
</evidence>
<sequence>MYGLCSPPANLFSKLQDITSVAVSSLRSLQIESTAIPEEENPFFCFTQGSSMLWLLEDKKTIPLYVKDSLVQTTNLLDYGSFRKLKQEISLGNEISTAFIFTFLVNGIFTFTTDSNGTSSPVTIIKVVQQVKQCPQQILGIQSKTTLTINSLIRESTFTILPPYSPLPSIIFISAITLLAILLILLQGYLRYKLWEFEPTKLVLYESYFSIFGIKLWKRKHIISVYNKRSIPFMFMAIFDEIKRGKDALQTIFSKDLSVKPSSADIPIFEPVEQLGNYLDEKNSIITMASMFFQTSMPLVKSCLRYENKAQQALQSLDAKKDLLLPDLELEMNANVFKWQHDVFVDICTDVEVKNFLWSIEKIFNARNTENLQSFNISSYINSYWELFNKRAANVLHMDSLQNNLLYSIEEFPEQIQNEIAALPQQISGLAFESFQGVLNAFISQVEISYSKIFEFQICVHETLMNFQTKCLQIHKESKNAPEKTTLTEAWKNICINSKSWRKNCKSVIQTNFNDIQQAIIHNSKDVKRKLREEKEKIIKKIDALIQSFSDDLLRKVQIMQQEKFSQLDQLFILLKTQCCERIFYRFGIELNLKISSLVEEAKQRSDDFDDSEELNTEIQKVVDDYKHQRSEAVNKAVLVYQKNFKALQNHREIRNKLQNEIILWKISKCRYEILCKIEYLAEAADIALEFHSNTFQELMQKIFCVGGIYMKHFNQEEELPNKNLGYNDKATKFTSHTFILTKELTNLITSIWEKNLADIPIILSNQQKNFTEQLNHLAPHQLECFVSHIEKKKLDFEMLYYSVK</sequence>
<keyword evidence="2" id="KW-0812">Transmembrane</keyword>
<reference evidence="3 4" key="1">
    <citation type="journal article" date="2020" name="bioRxiv">
        <title>Metabolic contributions of an alphaproteobacterial endosymbiont in the apicomplexan Cardiosporidium cionae.</title>
        <authorList>
            <person name="Hunter E.S."/>
            <person name="Paight C.J."/>
            <person name="Lane C.E."/>
        </authorList>
    </citation>
    <scope>NUCLEOTIDE SEQUENCE [LARGE SCALE GENOMIC DNA]</scope>
    <source>
        <strain evidence="3">ESH_2018</strain>
    </source>
</reference>